<keyword evidence="7 9" id="KW-1133">Transmembrane helix</keyword>
<evidence type="ECO:0000259" key="10">
    <source>
        <dbReference type="Pfam" id="PF11356"/>
    </source>
</evidence>
<accession>A0A0W0Z2L1</accession>
<dbReference type="AlphaFoldDB" id="A0A0W0Z2L1"/>
<keyword evidence="3" id="KW-1003">Cell membrane</keyword>
<keyword evidence="8 9" id="KW-0472">Membrane</keyword>
<evidence type="ECO:0000256" key="4">
    <source>
        <dbReference type="ARBA" id="ARBA00022519"/>
    </source>
</evidence>
<evidence type="ECO:0000256" key="1">
    <source>
        <dbReference type="ARBA" id="ARBA00004533"/>
    </source>
</evidence>
<keyword evidence="2" id="KW-0813">Transport</keyword>
<comment type="caution">
    <text evidence="11">The sequence shown here is derived from an EMBL/GenBank/DDBJ whole genome shotgun (WGS) entry which is preliminary data.</text>
</comment>
<feature type="domain" description="Type II secretion system protein GspC N-terminal" evidence="10">
    <location>
        <begin position="21"/>
        <end position="151"/>
    </location>
</feature>
<dbReference type="STRING" id="452.Lspi_1687"/>
<evidence type="ECO:0000256" key="5">
    <source>
        <dbReference type="ARBA" id="ARBA00022692"/>
    </source>
</evidence>
<dbReference type="GO" id="GO:0005886">
    <property type="term" value="C:plasma membrane"/>
    <property type="evidence" value="ECO:0007669"/>
    <property type="project" value="UniProtKB-SubCell"/>
</dbReference>
<keyword evidence="6" id="KW-0653">Protein transport</keyword>
<protein>
    <submittedName>
        <fullName evidence="11">General secretion pathway protein C</fullName>
    </submittedName>
</protein>
<evidence type="ECO:0000256" key="7">
    <source>
        <dbReference type="ARBA" id="ARBA00022989"/>
    </source>
</evidence>
<gene>
    <name evidence="11" type="ORF">Lspi_1687</name>
</gene>
<keyword evidence="5 9" id="KW-0812">Transmembrane</keyword>
<sequence length="168" mass="18757">MKIDFLSFWSPKEYDKKIAVAVFFIFLVLFLWQMLDIFQAVETDTPSNTPTRVEQAGISVKSPLFTASLFGEYIPVNLNDGDIKQSMLDAEIVGIMYSSQEKNSQVLIRIGGGEEKTYVVGDKLPGGAIIKRISPDSVVVLHNGSLESLSLPKIKLRFEEPAKPLFKE</sequence>
<dbReference type="Gene3D" id="2.30.30.830">
    <property type="match status" value="1"/>
</dbReference>
<dbReference type="PATRIC" id="fig|452.5.peg.1855"/>
<keyword evidence="4" id="KW-0997">Cell inner membrane</keyword>
<evidence type="ECO:0000256" key="9">
    <source>
        <dbReference type="SAM" id="Phobius"/>
    </source>
</evidence>
<dbReference type="GO" id="GO:0015031">
    <property type="term" value="P:protein transport"/>
    <property type="evidence" value="ECO:0007669"/>
    <property type="project" value="UniProtKB-KW"/>
</dbReference>
<feature type="transmembrane region" description="Helical" evidence="9">
    <location>
        <begin position="18"/>
        <end position="35"/>
    </location>
</feature>
<dbReference type="Proteomes" id="UP000054877">
    <property type="component" value="Unassembled WGS sequence"/>
</dbReference>
<evidence type="ECO:0000256" key="8">
    <source>
        <dbReference type="ARBA" id="ARBA00023136"/>
    </source>
</evidence>
<dbReference type="InterPro" id="IPR024961">
    <property type="entry name" value="T2SS_GspC_N"/>
</dbReference>
<dbReference type="RefSeq" id="WP_058483616.1">
    <property type="nucleotide sequence ID" value="NZ_CAAAII010000017.1"/>
</dbReference>
<proteinExistence type="predicted"/>
<name>A0A0W0Z2L1_LEGSP</name>
<dbReference type="OrthoDB" id="5574088at2"/>
<evidence type="ECO:0000256" key="3">
    <source>
        <dbReference type="ARBA" id="ARBA00022475"/>
    </source>
</evidence>
<organism evidence="11 12">
    <name type="scientific">Legionella spiritensis</name>
    <dbReference type="NCBI Taxonomy" id="452"/>
    <lineage>
        <taxon>Bacteria</taxon>
        <taxon>Pseudomonadati</taxon>
        <taxon>Pseudomonadota</taxon>
        <taxon>Gammaproteobacteria</taxon>
        <taxon>Legionellales</taxon>
        <taxon>Legionellaceae</taxon>
        <taxon>Legionella</taxon>
    </lineage>
</organism>
<comment type="subcellular location">
    <subcellularLocation>
        <location evidence="1">Cell inner membrane</location>
    </subcellularLocation>
</comment>
<evidence type="ECO:0000313" key="11">
    <source>
        <dbReference type="EMBL" id="KTD63361.1"/>
    </source>
</evidence>
<evidence type="ECO:0000256" key="6">
    <source>
        <dbReference type="ARBA" id="ARBA00022927"/>
    </source>
</evidence>
<evidence type="ECO:0000256" key="2">
    <source>
        <dbReference type="ARBA" id="ARBA00022448"/>
    </source>
</evidence>
<keyword evidence="12" id="KW-1185">Reference proteome</keyword>
<evidence type="ECO:0000313" key="12">
    <source>
        <dbReference type="Proteomes" id="UP000054877"/>
    </source>
</evidence>
<dbReference type="EMBL" id="LNYX01000019">
    <property type="protein sequence ID" value="KTD63361.1"/>
    <property type="molecule type" value="Genomic_DNA"/>
</dbReference>
<dbReference type="Pfam" id="PF11356">
    <property type="entry name" value="T2SSC"/>
    <property type="match status" value="1"/>
</dbReference>
<reference evidence="11 12" key="1">
    <citation type="submission" date="2015-11" db="EMBL/GenBank/DDBJ databases">
        <title>Genomic analysis of 38 Legionella species identifies large and diverse effector repertoires.</title>
        <authorList>
            <person name="Burstein D."/>
            <person name="Amaro F."/>
            <person name="Zusman T."/>
            <person name="Lifshitz Z."/>
            <person name="Cohen O."/>
            <person name="Gilbert J.A."/>
            <person name="Pupko T."/>
            <person name="Shuman H.A."/>
            <person name="Segal G."/>
        </authorList>
    </citation>
    <scope>NUCLEOTIDE SEQUENCE [LARGE SCALE GENOMIC DNA]</scope>
    <source>
        <strain evidence="11 12">Mt.St.Helens-9</strain>
    </source>
</reference>